<reference evidence="2 4" key="1">
    <citation type="submission" date="2017-10" db="EMBL/GenBank/DDBJ databases">
        <title>Genomics of the genus Arcobacter.</title>
        <authorList>
            <person name="Perez-Cataluna A."/>
            <person name="Figueras M.J."/>
        </authorList>
    </citation>
    <scope>NUCLEOTIDE SEQUENCE [LARGE SCALE GENOMIC DNA]</scope>
    <source>
        <strain evidence="2 4">CECT 7835</strain>
    </source>
</reference>
<proteinExistence type="predicted"/>
<reference evidence="1 3" key="2">
    <citation type="submission" date="2018-07" db="EMBL/GenBank/DDBJ databases">
        <title>Complete genome of the Arcobacter bivalviorum type strain LMG 26154.</title>
        <authorList>
            <person name="Miller W.G."/>
            <person name="Yee E."/>
            <person name="Bono J.L."/>
        </authorList>
    </citation>
    <scope>NUCLEOTIDE SEQUENCE [LARGE SCALE GENOMIC DNA]</scope>
    <source>
        <strain evidence="1 3">LMG 26154</strain>
    </source>
</reference>
<organism evidence="2 4">
    <name type="scientific">Halarcobacter bivalviorum</name>
    <dbReference type="NCBI Taxonomy" id="663364"/>
    <lineage>
        <taxon>Bacteria</taxon>
        <taxon>Pseudomonadati</taxon>
        <taxon>Campylobacterota</taxon>
        <taxon>Epsilonproteobacteria</taxon>
        <taxon>Campylobacterales</taxon>
        <taxon>Arcobacteraceae</taxon>
        <taxon>Halarcobacter</taxon>
    </lineage>
</organism>
<dbReference type="KEGG" id="hbv:ABIV_0162"/>
<protein>
    <submittedName>
        <fullName evidence="2">Uncharacterized protein</fullName>
    </submittedName>
</protein>
<evidence type="ECO:0000313" key="2">
    <source>
        <dbReference type="EMBL" id="RXK09473.1"/>
    </source>
</evidence>
<dbReference type="RefSeq" id="WP_114838090.1">
    <property type="nucleotide sequence ID" value="NZ_CP031217.1"/>
</dbReference>
<evidence type="ECO:0000313" key="3">
    <source>
        <dbReference type="Proteomes" id="UP000253850"/>
    </source>
</evidence>
<accession>A0AAX2A8V4</accession>
<gene>
    <name evidence="1" type="ORF">ABIV_0162</name>
    <name evidence="2" type="ORF">CRV05_09180</name>
</gene>
<evidence type="ECO:0000313" key="1">
    <source>
        <dbReference type="EMBL" id="AXH11201.1"/>
    </source>
</evidence>
<dbReference type="EMBL" id="CP031217">
    <property type="protein sequence ID" value="AXH11201.1"/>
    <property type="molecule type" value="Genomic_DNA"/>
</dbReference>
<dbReference type="Proteomes" id="UP000289193">
    <property type="component" value="Unassembled WGS sequence"/>
</dbReference>
<name>A0AAX2A8V4_9BACT</name>
<sequence length="114" mass="13183">MKYILLISLLFLALKAENKVDYSNVEIKKELNTELPKENNYYQNNSNVYDEVKNKIDNAPKTKKGIITYKNNLKPTDGPIDPSKEEDINIKSNFDINNETKSIDKIEVELGKKF</sequence>
<keyword evidence="4" id="KW-1185">Reference proteome</keyword>
<evidence type="ECO:0000313" key="4">
    <source>
        <dbReference type="Proteomes" id="UP000289193"/>
    </source>
</evidence>
<dbReference type="EMBL" id="PDKM01000005">
    <property type="protein sequence ID" value="RXK09473.1"/>
    <property type="molecule type" value="Genomic_DNA"/>
</dbReference>
<dbReference type="Proteomes" id="UP000253850">
    <property type="component" value="Chromosome"/>
</dbReference>
<dbReference type="AlphaFoldDB" id="A0AAX2A8V4"/>